<evidence type="ECO:0000256" key="5">
    <source>
        <dbReference type="SAM" id="Phobius"/>
    </source>
</evidence>
<feature type="transmembrane region" description="Helical" evidence="5">
    <location>
        <begin position="476"/>
        <end position="496"/>
    </location>
</feature>
<feature type="transmembrane region" description="Helical" evidence="5">
    <location>
        <begin position="142"/>
        <end position="166"/>
    </location>
</feature>
<organism evidence="7 8">
    <name type="scientific">Stylonychia lemnae</name>
    <name type="common">Ciliate</name>
    <dbReference type="NCBI Taxonomy" id="5949"/>
    <lineage>
        <taxon>Eukaryota</taxon>
        <taxon>Sar</taxon>
        <taxon>Alveolata</taxon>
        <taxon>Ciliophora</taxon>
        <taxon>Intramacronucleata</taxon>
        <taxon>Spirotrichea</taxon>
        <taxon>Stichotrichia</taxon>
        <taxon>Sporadotrichida</taxon>
        <taxon>Oxytrichidae</taxon>
        <taxon>Stylonychinae</taxon>
        <taxon>Stylonychia</taxon>
    </lineage>
</organism>
<reference evidence="7 8" key="1">
    <citation type="submission" date="2014-06" db="EMBL/GenBank/DDBJ databases">
        <authorList>
            <person name="Swart Estienne"/>
        </authorList>
    </citation>
    <scope>NUCLEOTIDE SEQUENCE [LARGE SCALE GENOMIC DNA]</scope>
    <source>
        <strain evidence="7 8">130c</strain>
    </source>
</reference>
<keyword evidence="8" id="KW-1185">Reference proteome</keyword>
<dbReference type="OrthoDB" id="292816at2759"/>
<dbReference type="AlphaFoldDB" id="A0A078AS89"/>
<dbReference type="Pfam" id="PF01490">
    <property type="entry name" value="Aa_trans"/>
    <property type="match status" value="1"/>
</dbReference>
<evidence type="ECO:0000256" key="4">
    <source>
        <dbReference type="ARBA" id="ARBA00023136"/>
    </source>
</evidence>
<keyword evidence="3 5" id="KW-1133">Transmembrane helix</keyword>
<evidence type="ECO:0000256" key="3">
    <source>
        <dbReference type="ARBA" id="ARBA00022989"/>
    </source>
</evidence>
<feature type="domain" description="Amino acid transporter transmembrane" evidence="6">
    <location>
        <begin position="68"/>
        <end position="501"/>
    </location>
</feature>
<evidence type="ECO:0000313" key="7">
    <source>
        <dbReference type="EMBL" id="CDW85330.1"/>
    </source>
</evidence>
<feature type="transmembrane region" description="Helical" evidence="5">
    <location>
        <begin position="69"/>
        <end position="92"/>
    </location>
</feature>
<feature type="transmembrane region" description="Helical" evidence="5">
    <location>
        <begin position="261"/>
        <end position="282"/>
    </location>
</feature>
<dbReference type="InterPro" id="IPR013057">
    <property type="entry name" value="AA_transpt_TM"/>
</dbReference>
<sequence>MENSRSRIGSTFLNISNLDLNLSNLQPQRRGSYYDPFESSILVKSRQTYSDMQSPLLGSKKSSKGGLSISGAALSFISTIIGAGIVSLPYVILQAGYLYGIMLHILMIFILLFAVYLLLVARQNLGYESFGEIAYICLGKPSIYVINFVITAATSLIVTMYALLFSNICVSFSKSVFGDTSNSDYLIEYIVTTKVFYIVALYIILLPFVMKRSFKELKLTSILLIFGVISMLVIFFAKAFFKSYFVNESDQKVEIYQKGSIVDSIFIVLTAYGFILNFYPIFAQLEVRSNKNGYLSTLMAMLFCFITYLLFSYFAMETYGEYLNPNIFENIQVETNIPSYFIRFIFLAIFICNIPFIFLPGKECLLMMIDEALKNTISKQIEIRIATLRAGNVSLNISRLDEEVNGAQIALRVSTPLYISYTIGLFSLQMLLAVLIDDITLIFGFFAAISESTINFILPGLFYIISFKIAGKKPNIWAIIGSYIYVVVGIFLFFFANYNNIIKITSSPI</sequence>
<feature type="transmembrane region" description="Helical" evidence="5">
    <location>
        <begin position="98"/>
        <end position="121"/>
    </location>
</feature>
<feature type="transmembrane region" description="Helical" evidence="5">
    <location>
        <begin position="340"/>
        <end position="359"/>
    </location>
</feature>
<dbReference type="Proteomes" id="UP000039865">
    <property type="component" value="Unassembled WGS sequence"/>
</dbReference>
<feature type="transmembrane region" description="Helical" evidence="5">
    <location>
        <begin position="294"/>
        <end position="316"/>
    </location>
</feature>
<dbReference type="OMA" id="TACICHY"/>
<proteinExistence type="predicted"/>
<dbReference type="GO" id="GO:0015179">
    <property type="term" value="F:L-amino acid transmembrane transporter activity"/>
    <property type="evidence" value="ECO:0007669"/>
    <property type="project" value="TreeGrafter"/>
</dbReference>
<dbReference type="PANTHER" id="PTHR22950">
    <property type="entry name" value="AMINO ACID TRANSPORTER"/>
    <property type="match status" value="1"/>
</dbReference>
<feature type="transmembrane region" description="Helical" evidence="5">
    <location>
        <begin position="222"/>
        <end position="241"/>
    </location>
</feature>
<feature type="transmembrane region" description="Helical" evidence="5">
    <location>
        <begin position="186"/>
        <end position="210"/>
    </location>
</feature>
<protein>
    <recommendedName>
        <fullName evidence="6">Amino acid transporter transmembrane domain-containing protein</fullName>
    </recommendedName>
</protein>
<evidence type="ECO:0000259" key="6">
    <source>
        <dbReference type="Pfam" id="PF01490"/>
    </source>
</evidence>
<feature type="transmembrane region" description="Helical" evidence="5">
    <location>
        <begin position="418"/>
        <end position="436"/>
    </location>
</feature>
<dbReference type="EMBL" id="CCKQ01013638">
    <property type="protein sequence ID" value="CDW85330.1"/>
    <property type="molecule type" value="Genomic_DNA"/>
</dbReference>
<evidence type="ECO:0000256" key="1">
    <source>
        <dbReference type="ARBA" id="ARBA00004141"/>
    </source>
</evidence>
<keyword evidence="4 5" id="KW-0472">Membrane</keyword>
<keyword evidence="2 5" id="KW-0812">Transmembrane</keyword>
<dbReference type="InParanoid" id="A0A078AS89"/>
<feature type="transmembrane region" description="Helical" evidence="5">
    <location>
        <begin position="442"/>
        <end position="464"/>
    </location>
</feature>
<evidence type="ECO:0000256" key="2">
    <source>
        <dbReference type="ARBA" id="ARBA00022692"/>
    </source>
</evidence>
<gene>
    <name evidence="7" type="primary">Contig9864.g10543</name>
    <name evidence="7" type="ORF">STYLEM_14405</name>
</gene>
<comment type="subcellular location">
    <subcellularLocation>
        <location evidence="1">Membrane</location>
        <topology evidence="1">Multi-pass membrane protein</topology>
    </subcellularLocation>
</comment>
<accession>A0A078AS89</accession>
<dbReference type="GO" id="GO:0016020">
    <property type="term" value="C:membrane"/>
    <property type="evidence" value="ECO:0007669"/>
    <property type="project" value="UniProtKB-SubCell"/>
</dbReference>
<name>A0A078AS89_STYLE</name>
<evidence type="ECO:0000313" key="8">
    <source>
        <dbReference type="Proteomes" id="UP000039865"/>
    </source>
</evidence>